<dbReference type="EMBL" id="CP015756">
    <property type="protein sequence ID" value="APC39661.1"/>
    <property type="molecule type" value="Genomic_DNA"/>
</dbReference>
<protein>
    <recommendedName>
        <fullName evidence="3">Apea-like HEPN domain-containing protein</fullName>
    </recommendedName>
</protein>
<organism evidence="1 2">
    <name type="scientific">Clostridium estertheticum subsp. estertheticum</name>
    <dbReference type="NCBI Taxonomy" id="1552"/>
    <lineage>
        <taxon>Bacteria</taxon>
        <taxon>Bacillati</taxon>
        <taxon>Bacillota</taxon>
        <taxon>Clostridia</taxon>
        <taxon>Eubacteriales</taxon>
        <taxon>Clostridiaceae</taxon>
        <taxon>Clostridium</taxon>
    </lineage>
</organism>
<gene>
    <name evidence="1" type="ORF">A7L45_06065</name>
</gene>
<dbReference type="Proteomes" id="UP000182569">
    <property type="component" value="Chromosome"/>
</dbReference>
<dbReference type="OrthoDB" id="10019757at2"/>
<name>A0A1J0GEB0_9CLOT</name>
<proteinExistence type="predicted"/>
<dbReference type="AlphaFoldDB" id="A0A1J0GEB0"/>
<evidence type="ECO:0000313" key="2">
    <source>
        <dbReference type="Proteomes" id="UP000182569"/>
    </source>
</evidence>
<keyword evidence="2" id="KW-1185">Reference proteome</keyword>
<reference evidence="2" key="1">
    <citation type="journal article" date="2016" name="Front. Microbiol.">
        <title>Complete Genome Sequence of Clostridium estertheticum DSM 8809, a Microbe Identified in Spoiled Vacuum Packed Beef.</title>
        <authorList>
            <person name="Yu Z."/>
            <person name="Gunn L."/>
            <person name="Brennan E."/>
            <person name="Reid R."/>
            <person name="Wall P.G."/>
            <person name="Gaora O.P."/>
            <person name="Hurley D."/>
            <person name="Bolton D."/>
            <person name="Fanning S."/>
        </authorList>
    </citation>
    <scope>NUCLEOTIDE SEQUENCE [LARGE SCALE GENOMIC DNA]</scope>
    <source>
        <strain evidence="2">DSM 8809</strain>
    </source>
</reference>
<evidence type="ECO:0000313" key="1">
    <source>
        <dbReference type="EMBL" id="APC39661.1"/>
    </source>
</evidence>
<accession>A0A1J0GEB0</accession>
<sequence length="392" mass="45746">MKSNINNFMQGYSDDLTFLEEVREAYLTHPLMNGKSVKFLFDRHCCRILSVTIVGNVESLILEWECKVNLDNLIVKLKAGSVTDVNSKINQLIKYFSDNNVTTNRDVIYNFFALKNLRNAIIHSDLDQKKIDIISASFIPMDTDSFDEDLWNQMLEINNKMIGYINELGLIKLGVDKKFINEVNKNRNPCRLFDFVNSVDLTKICDSDMKIILTKLNNNYETNKQKNFFSKDQFTTIYWNNIESICSEINEIDITDENIKLQLVESSLFSWDQYINCNKNNKYKHLTINDLLECKGIMKKMMEDNFDYMQSDIVRKNLAIARIIDNIIINKSPLDMFINLIPIAKYNNKVCVKNEAIKLLEAWAVKQYLYATLRNRDFDESSLEGYRSVINC</sequence>
<dbReference type="RefSeq" id="WP_071611954.1">
    <property type="nucleotide sequence ID" value="NZ_CP015756.1"/>
</dbReference>
<evidence type="ECO:0008006" key="3">
    <source>
        <dbReference type="Google" id="ProtNLM"/>
    </source>
</evidence>
<dbReference type="KEGG" id="ceu:A7L45_06065"/>